<protein>
    <submittedName>
        <fullName evidence="2">Uncharacterized membrane protein HdeD (DUF308 family)</fullName>
    </submittedName>
</protein>
<organism evidence="2 3">
    <name type="scientific">Streptomyces canus</name>
    <dbReference type="NCBI Taxonomy" id="58343"/>
    <lineage>
        <taxon>Bacteria</taxon>
        <taxon>Bacillati</taxon>
        <taxon>Actinomycetota</taxon>
        <taxon>Actinomycetes</taxon>
        <taxon>Kitasatosporales</taxon>
        <taxon>Streptomycetaceae</taxon>
        <taxon>Streptomyces</taxon>
        <taxon>Streptomyces aurantiacus group</taxon>
    </lineage>
</organism>
<evidence type="ECO:0000313" key="3">
    <source>
        <dbReference type="Proteomes" id="UP001234216"/>
    </source>
</evidence>
<dbReference type="Pfam" id="PF03729">
    <property type="entry name" value="DUF308"/>
    <property type="match status" value="1"/>
</dbReference>
<reference evidence="2" key="1">
    <citation type="submission" date="2023-07" db="EMBL/GenBank/DDBJ databases">
        <title>Comparative genomics of wheat-associated soil bacteria to identify genetic determinants of phenazine resistance.</title>
        <authorList>
            <person name="Mouncey N."/>
        </authorList>
    </citation>
    <scope>NUCLEOTIDE SEQUENCE</scope>
    <source>
        <strain evidence="2">V4I22</strain>
    </source>
</reference>
<dbReference type="Proteomes" id="UP001234216">
    <property type="component" value="Unassembled WGS sequence"/>
</dbReference>
<proteinExistence type="predicted"/>
<accession>A0AAW8FK11</accession>
<keyword evidence="1" id="KW-0472">Membrane</keyword>
<comment type="caution">
    <text evidence="2">The sequence shown here is derived from an EMBL/GenBank/DDBJ whole genome shotgun (WGS) entry which is preliminary data.</text>
</comment>
<feature type="transmembrane region" description="Helical" evidence="1">
    <location>
        <begin position="21"/>
        <end position="49"/>
    </location>
</feature>
<dbReference type="RefSeq" id="WP_306979196.1">
    <property type="nucleotide sequence ID" value="NZ_JAUSZV010000005.1"/>
</dbReference>
<evidence type="ECO:0000256" key="1">
    <source>
        <dbReference type="SAM" id="Phobius"/>
    </source>
</evidence>
<keyword evidence="1" id="KW-1133">Transmembrane helix</keyword>
<keyword evidence="1" id="KW-0812">Transmembrane</keyword>
<dbReference type="EMBL" id="JAUSZV010000005">
    <property type="protein sequence ID" value="MDQ0909415.1"/>
    <property type="molecule type" value="Genomic_DNA"/>
</dbReference>
<name>A0AAW8FK11_9ACTN</name>
<dbReference type="InterPro" id="IPR005325">
    <property type="entry name" value="DUF308_memb"/>
</dbReference>
<feature type="transmembrane region" description="Helical" evidence="1">
    <location>
        <begin position="91"/>
        <end position="109"/>
    </location>
</feature>
<gene>
    <name evidence="2" type="ORF">QFZ22_005400</name>
</gene>
<sequence length="129" mass="13518">MCRSPSKGEGRRAVRARAARRLILGVLVLVLVRPSLLAAGVLVGVHLLIGGAFQLVAALGTLPHDDGPARPCPHQRRPSILLGLFCLRGPMRSILLLALGIGIGIVRLIRGITRSRSSSARSPSPPGSS</sequence>
<dbReference type="AlphaFoldDB" id="A0AAW8FK11"/>
<evidence type="ECO:0000313" key="2">
    <source>
        <dbReference type="EMBL" id="MDQ0909415.1"/>
    </source>
</evidence>